<evidence type="ECO:0000313" key="8">
    <source>
        <dbReference type="EMBL" id="MFE8704233.1"/>
    </source>
</evidence>
<proteinExistence type="inferred from homology"/>
<comment type="caution">
    <text evidence="8">The sequence shown here is derived from an EMBL/GenBank/DDBJ whole genome shotgun (WGS) entry which is preliminary data.</text>
</comment>
<evidence type="ECO:0000256" key="3">
    <source>
        <dbReference type="ARBA" id="ARBA00022793"/>
    </source>
</evidence>
<dbReference type="EMBL" id="JBIACK010000030">
    <property type="protein sequence ID" value="MFE8704233.1"/>
    <property type="molecule type" value="Genomic_DNA"/>
</dbReference>
<organism evidence="8 9">
    <name type="scientific">Cytobacillus spartinae</name>
    <dbReference type="NCBI Taxonomy" id="3299023"/>
    <lineage>
        <taxon>Bacteria</taxon>
        <taxon>Bacillati</taxon>
        <taxon>Bacillota</taxon>
        <taxon>Bacilli</taxon>
        <taxon>Bacillales</taxon>
        <taxon>Bacillaceae</taxon>
        <taxon>Cytobacillus</taxon>
    </lineage>
</organism>
<dbReference type="PANTHER" id="PTHR43277">
    <property type="entry name" value="ARGININE DECARBOXYLASE"/>
    <property type="match status" value="1"/>
</dbReference>
<dbReference type="InterPro" id="IPR008286">
    <property type="entry name" value="Prn/Lys/Arg_de-COase_C"/>
</dbReference>
<dbReference type="InterPro" id="IPR015424">
    <property type="entry name" value="PyrdxlP-dep_Trfase"/>
</dbReference>
<dbReference type="GO" id="GO:0008483">
    <property type="term" value="F:transaminase activity"/>
    <property type="evidence" value="ECO:0007669"/>
    <property type="project" value="UniProtKB-KW"/>
</dbReference>
<evidence type="ECO:0000256" key="5">
    <source>
        <dbReference type="ARBA" id="ARBA00023239"/>
    </source>
</evidence>
<evidence type="ECO:0000256" key="2">
    <source>
        <dbReference type="ARBA" id="ARBA00010671"/>
    </source>
</evidence>
<evidence type="ECO:0000256" key="1">
    <source>
        <dbReference type="ARBA" id="ARBA00001933"/>
    </source>
</evidence>
<dbReference type="Pfam" id="PF01276">
    <property type="entry name" value="OKR_DC_1"/>
    <property type="match status" value="1"/>
</dbReference>
<dbReference type="InterPro" id="IPR036633">
    <property type="entry name" value="Prn/Lys/Arg_de-COase_C_sf"/>
</dbReference>
<dbReference type="PANTHER" id="PTHR43277:SF3">
    <property type="entry name" value="DECARBOXYLASE, PUTATIVE-RELATED"/>
    <property type="match status" value="1"/>
</dbReference>
<dbReference type="CDD" id="cd00615">
    <property type="entry name" value="Orn_deC_like"/>
    <property type="match status" value="1"/>
</dbReference>
<keyword evidence="4" id="KW-0663">Pyridoxal phosphate</keyword>
<dbReference type="InterPro" id="IPR015421">
    <property type="entry name" value="PyrdxlP-dep_Trfase_major"/>
</dbReference>
<gene>
    <name evidence="8" type="ORF">ACFYKX_27135</name>
</gene>
<keyword evidence="8" id="KW-0032">Aminotransferase</keyword>
<keyword evidence="8" id="KW-0808">Transferase</keyword>
<feature type="domain" description="Orn/Lys/Arg decarboxylases family 1 pyridoxal-P attachment site" evidence="6">
    <location>
        <begin position="6"/>
        <end position="302"/>
    </location>
</feature>
<evidence type="ECO:0000259" key="6">
    <source>
        <dbReference type="Pfam" id="PF01276"/>
    </source>
</evidence>
<dbReference type="InterPro" id="IPR052357">
    <property type="entry name" value="Orn_Lys_Arg_decarboxylase-I"/>
</dbReference>
<name>A0ABW6KJ00_9BACI</name>
<comment type="similarity">
    <text evidence="2">Belongs to the Orn/Lys/Arg decarboxylase class-I family.</text>
</comment>
<dbReference type="InterPro" id="IPR000310">
    <property type="entry name" value="Orn/Lys/Arg_deCO2ase_major_dom"/>
</dbReference>
<accession>A0ABW6KJ00</accession>
<dbReference type="SUPFAM" id="SSF55904">
    <property type="entry name" value="Ornithine decarboxylase C-terminal domain"/>
    <property type="match status" value="1"/>
</dbReference>
<keyword evidence="9" id="KW-1185">Reference proteome</keyword>
<comment type="cofactor">
    <cofactor evidence="1">
        <name>pyridoxal 5'-phosphate</name>
        <dbReference type="ChEBI" id="CHEBI:597326"/>
    </cofactor>
</comment>
<dbReference type="SUPFAM" id="SSF53383">
    <property type="entry name" value="PLP-dependent transferases"/>
    <property type="match status" value="1"/>
</dbReference>
<dbReference type="Proteomes" id="UP001601059">
    <property type="component" value="Unassembled WGS sequence"/>
</dbReference>
<evidence type="ECO:0000259" key="7">
    <source>
        <dbReference type="Pfam" id="PF03711"/>
    </source>
</evidence>
<dbReference type="Gene3D" id="3.90.105.10">
    <property type="entry name" value="Molybdopterin biosynthesis moea protein, domain 2"/>
    <property type="match status" value="1"/>
</dbReference>
<keyword evidence="3" id="KW-0210">Decarboxylase</keyword>
<dbReference type="Gene3D" id="3.40.640.10">
    <property type="entry name" value="Type I PLP-dependent aspartate aminotransferase-like (Major domain)"/>
    <property type="match status" value="1"/>
</dbReference>
<sequence>MDQFQTPLYDSLVRHRQKEPISLHVPGHKSGILFWEQSFYKDILKIDVTELRGLDDLHSPEEAIFEAEDLLSHLYETKRSFFLVNGSTVGNLAMIMATIKEGQTVLVQRNCHKSVLNGIYLTKGNPVLLGPEYNENWGVAGGVSVETVKRAIQLYPDSKALILTYPNYYGMVTEIEDIIKLAHSHHIPVLIDEAHGAHFIAGEYFPPSALQLGADVVVQSAHKTLPAMTMGSYLHVNGDRVSVEAINRYLRILQSSSPSYPIMASLDLARSFLGTMTTNDLKYLREQNDAFRAKLKEIKAIELLDYPDGIGDPLKITIQSKTVLSGFELQKLFEAEGIFTELADPYNVLFTLPLLREGFSFPFDQIIEKMKKALASYSEKSQHHKQSFFKKSAITNLYIQESLTKNEDWVRIDESVGYICAEQITPYPPGIPLLIPGEKIEKEDVASLQLLLNSGASFQGGNQLVLGKIKVFFKDK</sequence>
<feature type="domain" description="Orn/Lys/Arg decarboxylase C-terminal" evidence="7">
    <location>
        <begin position="387"/>
        <end position="452"/>
    </location>
</feature>
<keyword evidence="5" id="KW-0456">Lyase</keyword>
<evidence type="ECO:0000256" key="4">
    <source>
        <dbReference type="ARBA" id="ARBA00022898"/>
    </source>
</evidence>
<reference evidence="8 9" key="1">
    <citation type="submission" date="2024-08" db="EMBL/GenBank/DDBJ databases">
        <title>Two novel Cytobacillus novel species.</title>
        <authorList>
            <person name="Liu G."/>
        </authorList>
    </citation>
    <scope>NUCLEOTIDE SEQUENCE [LARGE SCALE GENOMIC DNA]</scope>
    <source>
        <strain evidence="8 9">FJAT-54145</strain>
    </source>
</reference>
<evidence type="ECO:0000313" key="9">
    <source>
        <dbReference type="Proteomes" id="UP001601059"/>
    </source>
</evidence>
<dbReference type="Pfam" id="PF03711">
    <property type="entry name" value="OKR_DC_1_C"/>
    <property type="match status" value="1"/>
</dbReference>
<dbReference type="RefSeq" id="WP_389365435.1">
    <property type="nucleotide sequence ID" value="NZ_JBIACK010000030.1"/>
</dbReference>
<protein>
    <submittedName>
        <fullName evidence="8">Aminotransferase class I/II-fold pyridoxal phosphate-dependent enzyme</fullName>
    </submittedName>
</protein>